<sequence length="383" mass="42946">MSRQVEQALLSLMPTLGSDLPPPLVELAGSLLAQSRIRASALKPDEEVARMYACANLACDRMKISLDLPPIQPRPPIPPRLYKNLYTYLENVLPKSTAAGRSSAPRIRTPSGKVKQAVGSPTSEERPLPSRQTPSKAESLNQFRTPSKQEKATPTRRTRKSPGNPAKAKMQPWIQPVIRFLCARTHHQTLAPAMLAGMEFVLIHGGNYTTDEWVMQNTTSLVAAIYFFVTMRARAITSGEAVDREDYVPQRKTIINLLQQARAEVTMLGMEDHEAWQDWTVVSPRDFDAAVERVNDKEWLQADWYRGITDIVQNSQAGDVSMTDAGYVDAPQEAVRRADTMFQDRYDLLSEARRAEYTVWKEDMLSRIAALTKEPGTMEVDSS</sequence>
<dbReference type="GO" id="GO:0006260">
    <property type="term" value="P:DNA replication"/>
    <property type="evidence" value="ECO:0007669"/>
    <property type="project" value="UniProtKB-KW"/>
</dbReference>
<dbReference type="OrthoDB" id="5367324at2759"/>
<dbReference type="GO" id="GO:0003677">
    <property type="term" value="F:DNA binding"/>
    <property type="evidence" value="ECO:0007669"/>
    <property type="project" value="UniProtKB-KW"/>
</dbReference>
<keyword evidence="9" id="KW-1185">Reference proteome</keyword>
<organism evidence="8 9">
    <name type="scientific">Stachybotrys chartarum (strain CBS 109288 / IBT 7711)</name>
    <name type="common">Toxic black mold</name>
    <name type="synonym">Stilbospora chartarum</name>
    <dbReference type="NCBI Taxonomy" id="1280523"/>
    <lineage>
        <taxon>Eukaryota</taxon>
        <taxon>Fungi</taxon>
        <taxon>Dikarya</taxon>
        <taxon>Ascomycota</taxon>
        <taxon>Pezizomycotina</taxon>
        <taxon>Sordariomycetes</taxon>
        <taxon>Hypocreomycetidae</taxon>
        <taxon>Hypocreales</taxon>
        <taxon>Stachybotryaceae</taxon>
        <taxon>Stachybotrys</taxon>
    </lineage>
</organism>
<evidence type="ECO:0000256" key="1">
    <source>
        <dbReference type="ARBA" id="ARBA00004123"/>
    </source>
</evidence>
<evidence type="ECO:0000313" key="8">
    <source>
        <dbReference type="EMBL" id="KEY69093.1"/>
    </source>
</evidence>
<protein>
    <recommendedName>
        <fullName evidence="7">ORC6 first cyclin-like domain-containing protein</fullName>
    </recommendedName>
</protein>
<evidence type="ECO:0000256" key="6">
    <source>
        <dbReference type="SAM" id="MobiDB-lite"/>
    </source>
</evidence>
<dbReference type="AlphaFoldDB" id="A0A084AUW4"/>
<evidence type="ECO:0000313" key="9">
    <source>
        <dbReference type="Proteomes" id="UP000028045"/>
    </source>
</evidence>
<keyword evidence="5" id="KW-0539">Nucleus</keyword>
<accession>A0A084AUW4</accession>
<evidence type="ECO:0000256" key="5">
    <source>
        <dbReference type="ARBA" id="ARBA00023242"/>
    </source>
</evidence>
<evidence type="ECO:0000256" key="3">
    <source>
        <dbReference type="ARBA" id="ARBA00022705"/>
    </source>
</evidence>
<gene>
    <name evidence="8" type="ORF">S7711_09370</name>
</gene>
<reference evidence="8 9" key="1">
    <citation type="journal article" date="2014" name="BMC Genomics">
        <title>Comparative genome sequencing reveals chemotype-specific gene clusters in the toxigenic black mold Stachybotrys.</title>
        <authorList>
            <person name="Semeiks J."/>
            <person name="Borek D."/>
            <person name="Otwinowski Z."/>
            <person name="Grishin N.V."/>
        </authorList>
    </citation>
    <scope>NUCLEOTIDE SEQUENCE [LARGE SCALE GENOMIC DNA]</scope>
    <source>
        <strain evidence="9">CBS 109288 / IBT 7711</strain>
    </source>
</reference>
<dbReference type="GO" id="GO:0005664">
    <property type="term" value="C:nuclear origin of replication recognition complex"/>
    <property type="evidence" value="ECO:0007669"/>
    <property type="project" value="InterPro"/>
</dbReference>
<dbReference type="Pfam" id="PF05460">
    <property type="entry name" value="ORC6"/>
    <property type="match status" value="1"/>
</dbReference>
<feature type="region of interest" description="Disordered" evidence="6">
    <location>
        <begin position="97"/>
        <end position="169"/>
    </location>
</feature>
<dbReference type="InterPro" id="IPR008721">
    <property type="entry name" value="ORC6_cyclin_first"/>
</dbReference>
<evidence type="ECO:0000259" key="7">
    <source>
        <dbReference type="Pfam" id="PF05460"/>
    </source>
</evidence>
<keyword evidence="4" id="KW-0238">DNA-binding</keyword>
<name>A0A084AUW4_STACB</name>
<keyword evidence="3" id="KW-0235">DNA replication</keyword>
<proteinExistence type="inferred from homology"/>
<evidence type="ECO:0000256" key="4">
    <source>
        <dbReference type="ARBA" id="ARBA00023125"/>
    </source>
</evidence>
<dbReference type="EMBL" id="KL648548">
    <property type="protein sequence ID" value="KEY69093.1"/>
    <property type="molecule type" value="Genomic_DNA"/>
</dbReference>
<comment type="similarity">
    <text evidence="2">Belongs to the ORC6 family.</text>
</comment>
<comment type="subcellular location">
    <subcellularLocation>
        <location evidence="1">Nucleus</location>
    </subcellularLocation>
</comment>
<evidence type="ECO:0000256" key="2">
    <source>
        <dbReference type="ARBA" id="ARBA00010840"/>
    </source>
</evidence>
<dbReference type="Proteomes" id="UP000028045">
    <property type="component" value="Unassembled WGS sequence"/>
</dbReference>
<feature type="compositionally biased region" description="Polar residues" evidence="6">
    <location>
        <begin position="130"/>
        <end position="146"/>
    </location>
</feature>
<dbReference type="HOGENOM" id="CLU_045412_0_0_1"/>
<feature type="domain" description="ORC6 first cyclin-like" evidence="7">
    <location>
        <begin position="10"/>
        <end position="95"/>
    </location>
</feature>